<feature type="region of interest" description="Disordered" evidence="1">
    <location>
        <begin position="1"/>
        <end position="45"/>
    </location>
</feature>
<keyword evidence="3" id="KW-1185">Reference proteome</keyword>
<name>A0A371CYM0_9APHY</name>
<gene>
    <name evidence="2" type="ORF">OH76DRAFT_1005556</name>
</gene>
<reference evidence="2 3" key="1">
    <citation type="journal article" date="2018" name="Biotechnol. Biofuels">
        <title>Integrative visual omics of the white-rot fungus Polyporus brumalis exposes the biotechnological potential of its oxidative enzymes for delignifying raw plant biomass.</title>
        <authorList>
            <person name="Miyauchi S."/>
            <person name="Rancon A."/>
            <person name="Drula E."/>
            <person name="Hage H."/>
            <person name="Chaduli D."/>
            <person name="Favel A."/>
            <person name="Grisel S."/>
            <person name="Henrissat B."/>
            <person name="Herpoel-Gimbert I."/>
            <person name="Ruiz-Duenas F.J."/>
            <person name="Chevret D."/>
            <person name="Hainaut M."/>
            <person name="Lin J."/>
            <person name="Wang M."/>
            <person name="Pangilinan J."/>
            <person name="Lipzen A."/>
            <person name="Lesage-Meessen L."/>
            <person name="Navarro D."/>
            <person name="Riley R."/>
            <person name="Grigoriev I.V."/>
            <person name="Zhou S."/>
            <person name="Raouche S."/>
            <person name="Rosso M.N."/>
        </authorList>
    </citation>
    <scope>NUCLEOTIDE SEQUENCE [LARGE SCALE GENOMIC DNA]</scope>
    <source>
        <strain evidence="2 3">BRFM 1820</strain>
    </source>
</reference>
<dbReference type="EMBL" id="KZ857438">
    <property type="protein sequence ID" value="RDX45378.1"/>
    <property type="molecule type" value="Genomic_DNA"/>
</dbReference>
<feature type="compositionally biased region" description="Low complexity" evidence="1">
    <location>
        <begin position="1"/>
        <end position="25"/>
    </location>
</feature>
<dbReference type="Proteomes" id="UP000256964">
    <property type="component" value="Unassembled WGS sequence"/>
</dbReference>
<accession>A0A371CYM0</accession>
<dbReference type="AlphaFoldDB" id="A0A371CYM0"/>
<evidence type="ECO:0000313" key="2">
    <source>
        <dbReference type="EMBL" id="RDX45378.1"/>
    </source>
</evidence>
<protein>
    <submittedName>
        <fullName evidence="2">Uncharacterized protein</fullName>
    </submittedName>
</protein>
<organism evidence="2 3">
    <name type="scientific">Lentinus brumalis</name>
    <dbReference type="NCBI Taxonomy" id="2498619"/>
    <lineage>
        <taxon>Eukaryota</taxon>
        <taxon>Fungi</taxon>
        <taxon>Dikarya</taxon>
        <taxon>Basidiomycota</taxon>
        <taxon>Agaricomycotina</taxon>
        <taxon>Agaricomycetes</taxon>
        <taxon>Polyporales</taxon>
        <taxon>Polyporaceae</taxon>
        <taxon>Lentinus</taxon>
    </lineage>
</organism>
<proteinExistence type="predicted"/>
<evidence type="ECO:0000313" key="3">
    <source>
        <dbReference type="Proteomes" id="UP000256964"/>
    </source>
</evidence>
<evidence type="ECO:0000256" key="1">
    <source>
        <dbReference type="SAM" id="MobiDB-lite"/>
    </source>
</evidence>
<sequence length="176" mass="18859">MYSLVSESASSDSLSTTFPARTSSRPLRRPSRVNHRLTPCPPHCPNLSDSAPGAGALVTVRIKTAAVGHHGRCVACTDLSSPAARTAQALRRTPPPRAPSATLLTCRRRGEHTYANNYVVYVPRADACSMEAYPHCLHTRATLLRERHPHGPSISAVAQTAMHSLVSSSSEPLSTT</sequence>
<feature type="compositionally biased region" description="Basic residues" evidence="1">
    <location>
        <begin position="26"/>
        <end position="35"/>
    </location>
</feature>